<dbReference type="PATRIC" id="fig|200452.3.peg.2295"/>
<sequence length="146" mass="15896">MVNVVLQTAPAPDLGARGALHVFIAATRNQTHRNATLIIDLTDRQACSVCDTGAMGNDNNEPSTTTHSEKRRDQAINDRGSIFMPKGEPPSPYHRRIDGEDLQRTTLAHATKGTRCVTAALRSPLRTGNTETFFPALSPPDNHQNP</sequence>
<feature type="region of interest" description="Disordered" evidence="1">
    <location>
        <begin position="51"/>
        <end position="98"/>
    </location>
</feature>
<dbReference type="AlphaFoldDB" id="A0A0P9RKB3"/>
<gene>
    <name evidence="2" type="ORF">ALO92_101375</name>
</gene>
<accession>A0A0P9RKB3</accession>
<proteinExistence type="predicted"/>
<evidence type="ECO:0000313" key="2">
    <source>
        <dbReference type="EMBL" id="KPW84608.1"/>
    </source>
</evidence>
<feature type="compositionally biased region" description="Polar residues" evidence="1">
    <location>
        <begin position="57"/>
        <end position="66"/>
    </location>
</feature>
<protein>
    <submittedName>
        <fullName evidence="2">Uncharacterized protein</fullName>
    </submittedName>
</protein>
<feature type="compositionally biased region" description="Basic and acidic residues" evidence="1">
    <location>
        <begin position="67"/>
        <end position="76"/>
    </location>
</feature>
<name>A0A0P9RKB3_9PSED</name>
<comment type="caution">
    <text evidence="2">The sequence shown here is derived from an EMBL/GenBank/DDBJ whole genome shotgun (WGS) entry which is preliminary data.</text>
</comment>
<dbReference type="Proteomes" id="UP000050411">
    <property type="component" value="Unassembled WGS sequence"/>
</dbReference>
<feature type="region of interest" description="Disordered" evidence="1">
    <location>
        <begin position="127"/>
        <end position="146"/>
    </location>
</feature>
<evidence type="ECO:0000256" key="1">
    <source>
        <dbReference type="SAM" id="MobiDB-lite"/>
    </source>
</evidence>
<evidence type="ECO:0000313" key="3">
    <source>
        <dbReference type="Proteomes" id="UP000050411"/>
    </source>
</evidence>
<reference evidence="2 3" key="1">
    <citation type="submission" date="2015-09" db="EMBL/GenBank/DDBJ databases">
        <title>Genome announcement of multiple Pseudomonas syringae strains.</title>
        <authorList>
            <person name="Thakur S."/>
            <person name="Wang P.W."/>
            <person name="Gong Y."/>
            <person name="Weir B.S."/>
            <person name="Guttman D.S."/>
        </authorList>
    </citation>
    <scope>NUCLEOTIDE SEQUENCE [LARGE SCALE GENOMIC DNA]</scope>
    <source>
        <strain evidence="2 3">ICMP19117</strain>
    </source>
</reference>
<dbReference type="EMBL" id="LJQB01000054">
    <property type="protein sequence ID" value="KPW84608.1"/>
    <property type="molecule type" value="Genomic_DNA"/>
</dbReference>
<organism evidence="2 3">
    <name type="scientific">Pseudomonas congelans</name>
    <dbReference type="NCBI Taxonomy" id="200452"/>
    <lineage>
        <taxon>Bacteria</taxon>
        <taxon>Pseudomonadati</taxon>
        <taxon>Pseudomonadota</taxon>
        <taxon>Gammaproteobacteria</taxon>
        <taxon>Pseudomonadales</taxon>
        <taxon>Pseudomonadaceae</taxon>
        <taxon>Pseudomonas</taxon>
    </lineage>
</organism>